<keyword evidence="4" id="KW-0507">mRNA processing</keyword>
<evidence type="ECO:0000256" key="6">
    <source>
        <dbReference type="ARBA" id="ARBA00023187"/>
    </source>
</evidence>
<evidence type="ECO:0000256" key="8">
    <source>
        <dbReference type="ARBA" id="ARBA00031388"/>
    </source>
</evidence>
<keyword evidence="11" id="KW-1185">Reference proteome</keyword>
<accession>A0AAV8WMK4</accession>
<organism evidence="10 11">
    <name type="scientific">Rhamnusium bicolor</name>
    <dbReference type="NCBI Taxonomy" id="1586634"/>
    <lineage>
        <taxon>Eukaryota</taxon>
        <taxon>Metazoa</taxon>
        <taxon>Ecdysozoa</taxon>
        <taxon>Arthropoda</taxon>
        <taxon>Hexapoda</taxon>
        <taxon>Insecta</taxon>
        <taxon>Pterygota</taxon>
        <taxon>Neoptera</taxon>
        <taxon>Endopterygota</taxon>
        <taxon>Coleoptera</taxon>
        <taxon>Polyphaga</taxon>
        <taxon>Cucujiformia</taxon>
        <taxon>Chrysomeloidea</taxon>
        <taxon>Cerambycidae</taxon>
        <taxon>Lepturinae</taxon>
        <taxon>Rhagiini</taxon>
        <taxon>Rhamnusium</taxon>
    </lineage>
</organism>
<evidence type="ECO:0000256" key="2">
    <source>
        <dbReference type="ARBA" id="ARBA00008137"/>
    </source>
</evidence>
<comment type="caution">
    <text evidence="10">The sequence shown here is derived from an EMBL/GenBank/DDBJ whole genome shotgun (WGS) entry which is preliminary data.</text>
</comment>
<keyword evidence="6" id="KW-0508">mRNA splicing</keyword>
<dbReference type="GO" id="GO:0071021">
    <property type="term" value="C:U2-type post-spliceosomal complex"/>
    <property type="evidence" value="ECO:0007669"/>
    <property type="project" value="TreeGrafter"/>
</dbReference>
<evidence type="ECO:0000313" key="11">
    <source>
        <dbReference type="Proteomes" id="UP001162156"/>
    </source>
</evidence>
<comment type="similarity">
    <text evidence="2">Belongs to the PRP18 family.</text>
</comment>
<dbReference type="InterPro" id="IPR036285">
    <property type="entry name" value="PRP4-like_sf"/>
</dbReference>
<evidence type="ECO:0000256" key="3">
    <source>
        <dbReference type="ARBA" id="ARBA00018242"/>
    </source>
</evidence>
<sequence length="261" mass="30572">MDILKAEIAKKTEAVGGKGTFGTGSEKKFFKRGELIAKEREEYRKKYYLTNEDNDKSTKVTIVNCRFKQDMKKQNLMFNIVYYQGRKLYLDYEIEVNPFSFFGETEIDAFKRLRKCELLEPEINRGFRNDFQEAMEQVDQAYLDELLQPPEGASNTEKCESKSHEHTITYEEIREMAKKMGRGNREHDMTVIVHFIQLILKKWSEQLQNRSGAEKTGTKGKLLGATYTQTQVYLKPLLRKLKNFTLPKIFLTALQKLLFIC</sequence>
<evidence type="ECO:0000256" key="4">
    <source>
        <dbReference type="ARBA" id="ARBA00022664"/>
    </source>
</evidence>
<keyword evidence="7" id="KW-0539">Nucleus</keyword>
<dbReference type="Gene3D" id="1.20.940.10">
    <property type="entry name" value="Functional domain of the splicing factor Prp18"/>
    <property type="match status" value="1"/>
</dbReference>
<dbReference type="Pfam" id="PF02840">
    <property type="entry name" value="Prp18"/>
    <property type="match status" value="1"/>
</dbReference>
<name>A0AAV8WMK4_9CUCU</name>
<reference evidence="10" key="1">
    <citation type="journal article" date="2023" name="Insect Mol. Biol.">
        <title>Genome sequencing provides insights into the evolution of gene families encoding plant cell wall-degrading enzymes in longhorned beetles.</title>
        <authorList>
            <person name="Shin N.R."/>
            <person name="Okamura Y."/>
            <person name="Kirsch R."/>
            <person name="Pauchet Y."/>
        </authorList>
    </citation>
    <scope>NUCLEOTIDE SEQUENCE</scope>
    <source>
        <strain evidence="10">RBIC_L_NR</strain>
    </source>
</reference>
<dbReference type="GO" id="GO:0046540">
    <property type="term" value="C:U4/U6 x U5 tri-snRNP complex"/>
    <property type="evidence" value="ECO:0007669"/>
    <property type="project" value="TreeGrafter"/>
</dbReference>
<evidence type="ECO:0000256" key="1">
    <source>
        <dbReference type="ARBA" id="ARBA00004123"/>
    </source>
</evidence>
<dbReference type="AlphaFoldDB" id="A0AAV8WMK4"/>
<dbReference type="InterPro" id="IPR014906">
    <property type="entry name" value="PRP4-like"/>
</dbReference>
<keyword evidence="5" id="KW-0747">Spliceosome</keyword>
<dbReference type="InterPro" id="IPR039979">
    <property type="entry name" value="PRPF18"/>
</dbReference>
<dbReference type="PANTHER" id="PTHR13007:SF19">
    <property type="entry name" value="PRE-MRNA-SPLICING FACTOR 18"/>
    <property type="match status" value="1"/>
</dbReference>
<evidence type="ECO:0000256" key="5">
    <source>
        <dbReference type="ARBA" id="ARBA00022728"/>
    </source>
</evidence>
<dbReference type="GO" id="GO:0005682">
    <property type="term" value="C:U5 snRNP"/>
    <property type="evidence" value="ECO:0007669"/>
    <property type="project" value="TreeGrafter"/>
</dbReference>
<proteinExistence type="inferred from homology"/>
<dbReference type="Proteomes" id="UP001162156">
    <property type="component" value="Unassembled WGS sequence"/>
</dbReference>
<evidence type="ECO:0000259" key="9">
    <source>
        <dbReference type="SMART" id="SM00500"/>
    </source>
</evidence>
<dbReference type="SMART" id="SM00500">
    <property type="entry name" value="SFM"/>
    <property type="match status" value="1"/>
</dbReference>
<dbReference type="GO" id="GO:0000350">
    <property type="term" value="P:generation of catalytic spliceosome for second transesterification step"/>
    <property type="evidence" value="ECO:0007669"/>
    <property type="project" value="TreeGrafter"/>
</dbReference>
<dbReference type="SUPFAM" id="SSF47938">
    <property type="entry name" value="Functional domain of the splicing factor Prp18"/>
    <property type="match status" value="1"/>
</dbReference>
<evidence type="ECO:0000256" key="7">
    <source>
        <dbReference type="ARBA" id="ARBA00023242"/>
    </source>
</evidence>
<protein>
    <recommendedName>
        <fullName evidence="3">Pre-mRNA-splicing factor 18</fullName>
    </recommendedName>
    <alternativeName>
        <fullName evidence="8">PRP18 homolog</fullName>
    </alternativeName>
</protein>
<evidence type="ECO:0000313" key="10">
    <source>
        <dbReference type="EMBL" id="KAJ8927827.1"/>
    </source>
</evidence>
<dbReference type="PANTHER" id="PTHR13007">
    <property type="entry name" value="PRE-MRNA SPLICING FACTOR-RELATED"/>
    <property type="match status" value="1"/>
</dbReference>
<gene>
    <name evidence="10" type="ORF">NQ314_019710</name>
</gene>
<dbReference type="EMBL" id="JANEYF010005528">
    <property type="protein sequence ID" value="KAJ8927827.1"/>
    <property type="molecule type" value="Genomic_DNA"/>
</dbReference>
<dbReference type="Gene3D" id="4.10.280.110">
    <property type="entry name" value="Pre-mRNA processing factor 4 domain"/>
    <property type="match status" value="1"/>
</dbReference>
<dbReference type="InterPro" id="IPR004098">
    <property type="entry name" value="Prp18"/>
</dbReference>
<comment type="subcellular location">
    <subcellularLocation>
        <location evidence="1">Nucleus</location>
    </subcellularLocation>
</comment>
<feature type="domain" description="Pre-mRNA processing factor 4 (PRP4)-like" evidence="9">
    <location>
        <begin position="89"/>
        <end position="133"/>
    </location>
</feature>